<accession>A0A9D3U940</accession>
<name>A0A9D3U940_9ROSI</name>
<comment type="caution">
    <text evidence="1">The sequence shown here is derived from an EMBL/GenBank/DDBJ whole genome shotgun (WGS) entry which is preliminary data.</text>
</comment>
<gene>
    <name evidence="1" type="ORF">J1N35_044373</name>
</gene>
<reference evidence="1 2" key="1">
    <citation type="journal article" date="2021" name="Plant Biotechnol. J.">
        <title>Multi-omics assisted identification of the key and species-specific regulatory components of drought-tolerant mechanisms in Gossypium stocksii.</title>
        <authorList>
            <person name="Yu D."/>
            <person name="Ke L."/>
            <person name="Zhang D."/>
            <person name="Wu Y."/>
            <person name="Sun Y."/>
            <person name="Mei J."/>
            <person name="Sun J."/>
            <person name="Sun Y."/>
        </authorList>
    </citation>
    <scope>NUCLEOTIDE SEQUENCE [LARGE SCALE GENOMIC DNA]</scope>
    <source>
        <strain evidence="2">cv. E1</strain>
        <tissue evidence="1">Leaf</tissue>
    </source>
</reference>
<protein>
    <submittedName>
        <fullName evidence="1">Uncharacterized protein</fullName>
    </submittedName>
</protein>
<proteinExistence type="predicted"/>
<organism evidence="1 2">
    <name type="scientific">Gossypium stocksii</name>
    <dbReference type="NCBI Taxonomy" id="47602"/>
    <lineage>
        <taxon>Eukaryota</taxon>
        <taxon>Viridiplantae</taxon>
        <taxon>Streptophyta</taxon>
        <taxon>Embryophyta</taxon>
        <taxon>Tracheophyta</taxon>
        <taxon>Spermatophyta</taxon>
        <taxon>Magnoliopsida</taxon>
        <taxon>eudicotyledons</taxon>
        <taxon>Gunneridae</taxon>
        <taxon>Pentapetalae</taxon>
        <taxon>rosids</taxon>
        <taxon>malvids</taxon>
        <taxon>Malvales</taxon>
        <taxon>Malvaceae</taxon>
        <taxon>Malvoideae</taxon>
        <taxon>Gossypium</taxon>
    </lineage>
</organism>
<dbReference type="EMBL" id="JAIQCV010000013">
    <property type="protein sequence ID" value="KAH1032199.1"/>
    <property type="molecule type" value="Genomic_DNA"/>
</dbReference>
<dbReference type="OrthoDB" id="994444at2759"/>
<evidence type="ECO:0000313" key="1">
    <source>
        <dbReference type="EMBL" id="KAH1032199.1"/>
    </source>
</evidence>
<evidence type="ECO:0000313" key="2">
    <source>
        <dbReference type="Proteomes" id="UP000828251"/>
    </source>
</evidence>
<keyword evidence="2" id="KW-1185">Reference proteome</keyword>
<sequence length="77" mass="8931">MAPTPLLKILTQNKLSMNNYKEWKRNLIIVLNYEKLKIIIDNKFPSVTQVEARTRCKESNKTACCYMLSSATSTVYK</sequence>
<dbReference type="Proteomes" id="UP000828251">
    <property type="component" value="Unassembled WGS sequence"/>
</dbReference>
<dbReference type="AlphaFoldDB" id="A0A9D3U940"/>